<dbReference type="Proteomes" id="UP001149165">
    <property type="component" value="Unassembled WGS sequence"/>
</dbReference>
<dbReference type="EMBL" id="JAPQKH010000003">
    <property type="protein sequence ID" value="KAJ5108505.1"/>
    <property type="molecule type" value="Genomic_DNA"/>
</dbReference>
<dbReference type="GO" id="GO:0022857">
    <property type="term" value="F:transmembrane transporter activity"/>
    <property type="evidence" value="ECO:0007669"/>
    <property type="project" value="InterPro"/>
</dbReference>
<evidence type="ECO:0000256" key="2">
    <source>
        <dbReference type="ARBA" id="ARBA00022692"/>
    </source>
</evidence>
<dbReference type="Pfam" id="PF07690">
    <property type="entry name" value="MFS_1"/>
    <property type="match status" value="1"/>
</dbReference>
<feature type="transmembrane region" description="Helical" evidence="6">
    <location>
        <begin position="27"/>
        <end position="46"/>
    </location>
</feature>
<name>A0A9W9FXY6_9EURO</name>
<feature type="transmembrane region" description="Helical" evidence="6">
    <location>
        <begin position="123"/>
        <end position="146"/>
    </location>
</feature>
<dbReference type="PANTHER" id="PTHR23507">
    <property type="entry name" value="ZGC:174356"/>
    <property type="match status" value="1"/>
</dbReference>
<dbReference type="PANTHER" id="PTHR23507:SF1">
    <property type="entry name" value="FI18259P1-RELATED"/>
    <property type="match status" value="1"/>
</dbReference>
<comment type="subcellular location">
    <subcellularLocation>
        <location evidence="1">Membrane</location>
        <topology evidence="1">Multi-pass membrane protein</topology>
    </subcellularLocation>
</comment>
<protein>
    <submittedName>
        <fullName evidence="7">MFS general substrate transporter</fullName>
    </submittedName>
</protein>
<feature type="transmembrane region" description="Helical" evidence="6">
    <location>
        <begin position="450"/>
        <end position="471"/>
    </location>
</feature>
<feature type="transmembrane region" description="Helical" evidence="6">
    <location>
        <begin position="416"/>
        <end position="438"/>
    </location>
</feature>
<proteinExistence type="predicted"/>
<feature type="region of interest" description="Disordered" evidence="5">
    <location>
        <begin position="1"/>
        <end position="22"/>
    </location>
</feature>
<keyword evidence="8" id="KW-1185">Reference proteome</keyword>
<keyword evidence="4 6" id="KW-0472">Membrane</keyword>
<evidence type="ECO:0000256" key="4">
    <source>
        <dbReference type="ARBA" id="ARBA00023136"/>
    </source>
</evidence>
<sequence length="513" mass="55660">MDPHDENQPLLGSSEARPTPSSKSQKFHVMFAAITLILAVDFGFYLTTAPQTKVFESIVCQNYISGLPKHEITIPTEDICKSGPVQSELALVNGWKDTSDVLPGIILSVPYGVLADRWGRKPVLLLGMLGVLLGEFWVRFVCLYSNVLPLRLVWLSGVWRIIGGGDITLSSTALVMIADRFPQEEMATALFRIVSATLLCEVLATPVSAYLMTSDPWTPYMLGLGIATFGAISAFLMPETLDNAKSKISSMGANIAEEEEANILSQPATKGSIRQYVRGKVHELRESTQFVIGSPAVTVCLFALFITSISRQSTSLLLQYTSKRFDWSIANVSFLIFSVFCTGFKVLTTFKASLLISLRGIITLFNFLVLMPALYSLLTRYAHFSGNVKDLRLAQISSFVSAIGFIVMATAISRAILILGVVLLSLGAVFAVSCRTFVTSVVRPDRVATLYSSAAALTSVGSVVSGPLLAYSFRLGLSLGPSWFGLPFLLAGAIYLLGSVLLIRLKVPDTIYG</sequence>
<feature type="transmembrane region" description="Helical" evidence="6">
    <location>
        <begin position="290"/>
        <end position="309"/>
    </location>
</feature>
<gene>
    <name evidence="7" type="ORF">N7456_005180</name>
</gene>
<feature type="transmembrane region" description="Helical" evidence="6">
    <location>
        <begin position="360"/>
        <end position="379"/>
    </location>
</feature>
<accession>A0A9W9FXY6</accession>
<dbReference type="SUPFAM" id="SSF103473">
    <property type="entry name" value="MFS general substrate transporter"/>
    <property type="match status" value="1"/>
</dbReference>
<dbReference type="InterPro" id="IPR036259">
    <property type="entry name" value="MFS_trans_sf"/>
</dbReference>
<feature type="transmembrane region" description="Helical" evidence="6">
    <location>
        <begin position="329"/>
        <end position="348"/>
    </location>
</feature>
<reference evidence="7" key="2">
    <citation type="journal article" date="2023" name="IMA Fungus">
        <title>Comparative genomic study of the Penicillium genus elucidates a diverse pangenome and 15 lateral gene transfer events.</title>
        <authorList>
            <person name="Petersen C."/>
            <person name="Sorensen T."/>
            <person name="Nielsen M.R."/>
            <person name="Sondergaard T.E."/>
            <person name="Sorensen J.L."/>
            <person name="Fitzpatrick D.A."/>
            <person name="Frisvad J.C."/>
            <person name="Nielsen K.L."/>
        </authorList>
    </citation>
    <scope>NUCLEOTIDE SEQUENCE</scope>
    <source>
        <strain evidence="7">IBT 30069</strain>
    </source>
</reference>
<keyword evidence="3 6" id="KW-1133">Transmembrane helix</keyword>
<dbReference type="OrthoDB" id="194139at2759"/>
<evidence type="ECO:0000256" key="5">
    <source>
        <dbReference type="SAM" id="MobiDB-lite"/>
    </source>
</evidence>
<feature type="transmembrane region" description="Helical" evidence="6">
    <location>
        <begin position="217"/>
        <end position="237"/>
    </location>
</feature>
<comment type="caution">
    <text evidence="7">The sequence shown here is derived from an EMBL/GenBank/DDBJ whole genome shotgun (WGS) entry which is preliminary data.</text>
</comment>
<reference evidence="7" key="1">
    <citation type="submission" date="2022-11" db="EMBL/GenBank/DDBJ databases">
        <authorList>
            <person name="Petersen C."/>
        </authorList>
    </citation>
    <scope>NUCLEOTIDE SEQUENCE</scope>
    <source>
        <strain evidence="7">IBT 30069</strain>
    </source>
</reference>
<evidence type="ECO:0000256" key="3">
    <source>
        <dbReference type="ARBA" id="ARBA00022989"/>
    </source>
</evidence>
<feature type="transmembrane region" description="Helical" evidence="6">
    <location>
        <begin position="158"/>
        <end position="177"/>
    </location>
</feature>
<feature type="transmembrane region" description="Helical" evidence="6">
    <location>
        <begin position="483"/>
        <end position="503"/>
    </location>
</feature>
<dbReference type="Gene3D" id="1.20.1250.20">
    <property type="entry name" value="MFS general substrate transporter like domains"/>
    <property type="match status" value="2"/>
</dbReference>
<feature type="transmembrane region" description="Helical" evidence="6">
    <location>
        <begin position="189"/>
        <end position="211"/>
    </location>
</feature>
<dbReference type="GO" id="GO:0016020">
    <property type="term" value="C:membrane"/>
    <property type="evidence" value="ECO:0007669"/>
    <property type="project" value="UniProtKB-SubCell"/>
</dbReference>
<organism evidence="7 8">
    <name type="scientific">Penicillium angulare</name>
    <dbReference type="NCBI Taxonomy" id="116970"/>
    <lineage>
        <taxon>Eukaryota</taxon>
        <taxon>Fungi</taxon>
        <taxon>Dikarya</taxon>
        <taxon>Ascomycota</taxon>
        <taxon>Pezizomycotina</taxon>
        <taxon>Eurotiomycetes</taxon>
        <taxon>Eurotiomycetidae</taxon>
        <taxon>Eurotiales</taxon>
        <taxon>Aspergillaceae</taxon>
        <taxon>Penicillium</taxon>
    </lineage>
</organism>
<evidence type="ECO:0000256" key="1">
    <source>
        <dbReference type="ARBA" id="ARBA00004141"/>
    </source>
</evidence>
<evidence type="ECO:0000313" key="7">
    <source>
        <dbReference type="EMBL" id="KAJ5108505.1"/>
    </source>
</evidence>
<evidence type="ECO:0000313" key="8">
    <source>
        <dbReference type="Proteomes" id="UP001149165"/>
    </source>
</evidence>
<feature type="transmembrane region" description="Helical" evidence="6">
    <location>
        <begin position="391"/>
        <end position="409"/>
    </location>
</feature>
<dbReference type="InterPro" id="IPR011701">
    <property type="entry name" value="MFS"/>
</dbReference>
<evidence type="ECO:0000256" key="6">
    <source>
        <dbReference type="SAM" id="Phobius"/>
    </source>
</evidence>
<keyword evidence="2 6" id="KW-0812">Transmembrane</keyword>
<dbReference type="AlphaFoldDB" id="A0A9W9FXY6"/>